<evidence type="ECO:0000313" key="2">
    <source>
        <dbReference type="Proteomes" id="UP000297948"/>
    </source>
</evidence>
<sequence>MDTAADGAPDPEIGPRALWTLFEPLHAVTYFAPQARTAFEAAGLRGYWRGYFAGRAAPLGAVGPEPVVAAFFGFAPRMAARGLPALWRTTPPEQALQARLAGATAALTHLLTGQEEAVARAGETLLPAALGLDCSGRVLAAANTALDVPEDPYGRLWHAATLLREHRGDGHVAALVAAGLDGCETLALRAGTDLPRDELQPYRGWTDEEWAAAQQRLVERGWLTPEGTATAAGRQVLASVEEATDRAARRPWQALGAERTRRVAALLRPLAHACGAALRFPNPMGLPRTTPAAEGE</sequence>
<dbReference type="NCBIfam" id="NF047719">
    <property type="entry name" value="SCO6745_fam_HTH"/>
    <property type="match status" value="1"/>
</dbReference>
<dbReference type="InterPro" id="IPR054058">
    <property type="entry name" value="HTH_67"/>
</dbReference>
<accession>A0A4Z0HB26</accession>
<dbReference type="EMBL" id="SRID01000074">
    <property type="protein sequence ID" value="TGB12669.1"/>
    <property type="molecule type" value="Genomic_DNA"/>
</dbReference>
<protein>
    <recommendedName>
        <fullName evidence="3">SalK</fullName>
    </recommendedName>
</protein>
<organism evidence="1 2">
    <name type="scientific">Streptomyces palmae</name>
    <dbReference type="NCBI Taxonomy" id="1701085"/>
    <lineage>
        <taxon>Bacteria</taxon>
        <taxon>Bacillati</taxon>
        <taxon>Actinomycetota</taxon>
        <taxon>Actinomycetes</taxon>
        <taxon>Kitasatosporales</taxon>
        <taxon>Streptomycetaceae</taxon>
        <taxon>Streptomyces</taxon>
    </lineage>
</organism>
<proteinExistence type="predicted"/>
<dbReference type="RefSeq" id="WP_135338813.1">
    <property type="nucleotide sequence ID" value="NZ_SRID01000074.1"/>
</dbReference>
<gene>
    <name evidence="1" type="ORF">E4099_10935</name>
</gene>
<comment type="caution">
    <text evidence="1">The sequence shown here is derived from an EMBL/GenBank/DDBJ whole genome shotgun (WGS) entry which is preliminary data.</text>
</comment>
<name>A0A4Z0HB26_9ACTN</name>
<dbReference type="Proteomes" id="UP000297948">
    <property type="component" value="Unassembled WGS sequence"/>
</dbReference>
<dbReference type="Pfam" id="PF21863">
    <property type="entry name" value="HTH_67"/>
    <property type="match status" value="1"/>
</dbReference>
<dbReference type="OrthoDB" id="157052at2"/>
<reference evidence="1 2" key="1">
    <citation type="submission" date="2019-03" db="EMBL/GenBank/DDBJ databases">
        <authorList>
            <person name="Gonzalez-Pimentel J.L."/>
        </authorList>
    </citation>
    <scope>NUCLEOTIDE SEQUENCE [LARGE SCALE GENOMIC DNA]</scope>
    <source>
        <strain evidence="1 2">JCM 31289</strain>
    </source>
</reference>
<evidence type="ECO:0000313" key="1">
    <source>
        <dbReference type="EMBL" id="TGB12669.1"/>
    </source>
</evidence>
<evidence type="ECO:0008006" key="3">
    <source>
        <dbReference type="Google" id="ProtNLM"/>
    </source>
</evidence>
<dbReference type="AlphaFoldDB" id="A0A4Z0HB26"/>
<keyword evidence="2" id="KW-1185">Reference proteome</keyword>